<dbReference type="OrthoDB" id="4774596at2"/>
<dbReference type="SUPFAM" id="SSF54909">
    <property type="entry name" value="Dimeric alpha+beta barrel"/>
    <property type="match status" value="1"/>
</dbReference>
<sequence>MRQIFIDKFLVPGKAKQEFKERVSINRNLIKNITGFIEDAAYERTDEHGNLVYVTTAVWESEAALKKAKEIVQAEYKQQGFNLVEMFERLNITMDRGIYNEAI</sequence>
<dbReference type="InterPro" id="IPR007138">
    <property type="entry name" value="ABM_dom"/>
</dbReference>
<name>A0A2P8HC94_CHINA</name>
<reference evidence="2 3" key="1">
    <citation type="submission" date="2018-03" db="EMBL/GenBank/DDBJ databases">
        <title>Genomic Encyclopedia of Archaeal and Bacterial Type Strains, Phase II (KMG-II): from individual species to whole genera.</title>
        <authorList>
            <person name="Goeker M."/>
        </authorList>
    </citation>
    <scope>NUCLEOTIDE SEQUENCE [LARGE SCALE GENOMIC DNA]</scope>
    <source>
        <strain evidence="2 3">DSM 24859</strain>
    </source>
</reference>
<keyword evidence="2" id="KW-0503">Monooxygenase</keyword>
<dbReference type="EMBL" id="PYAW01000007">
    <property type="protein sequence ID" value="PSL43856.1"/>
    <property type="molecule type" value="Genomic_DNA"/>
</dbReference>
<gene>
    <name evidence="2" type="ORF">CLV51_107167</name>
</gene>
<accession>A0A2P8HC94</accession>
<evidence type="ECO:0000313" key="2">
    <source>
        <dbReference type="EMBL" id="PSL43856.1"/>
    </source>
</evidence>
<evidence type="ECO:0000313" key="3">
    <source>
        <dbReference type="Proteomes" id="UP000240971"/>
    </source>
</evidence>
<dbReference type="Gene3D" id="3.30.70.100">
    <property type="match status" value="1"/>
</dbReference>
<keyword evidence="2" id="KW-0560">Oxidoreductase</keyword>
<feature type="domain" description="ABM" evidence="1">
    <location>
        <begin position="11"/>
        <end position="67"/>
    </location>
</feature>
<evidence type="ECO:0000259" key="1">
    <source>
        <dbReference type="Pfam" id="PF03992"/>
    </source>
</evidence>
<dbReference type="InterPro" id="IPR011008">
    <property type="entry name" value="Dimeric_a/b-barrel"/>
</dbReference>
<dbReference type="GO" id="GO:0004497">
    <property type="term" value="F:monooxygenase activity"/>
    <property type="evidence" value="ECO:0007669"/>
    <property type="project" value="UniProtKB-KW"/>
</dbReference>
<comment type="caution">
    <text evidence="2">The sequence shown here is derived from an EMBL/GenBank/DDBJ whole genome shotgun (WGS) entry which is preliminary data.</text>
</comment>
<dbReference type="RefSeq" id="WP_106530826.1">
    <property type="nucleotide sequence ID" value="NZ_PYAW01000007.1"/>
</dbReference>
<dbReference type="Proteomes" id="UP000240971">
    <property type="component" value="Unassembled WGS sequence"/>
</dbReference>
<proteinExistence type="predicted"/>
<keyword evidence="3" id="KW-1185">Reference proteome</keyword>
<organism evidence="2 3">
    <name type="scientific">Chitinophaga niastensis</name>
    <dbReference type="NCBI Taxonomy" id="536980"/>
    <lineage>
        <taxon>Bacteria</taxon>
        <taxon>Pseudomonadati</taxon>
        <taxon>Bacteroidota</taxon>
        <taxon>Chitinophagia</taxon>
        <taxon>Chitinophagales</taxon>
        <taxon>Chitinophagaceae</taxon>
        <taxon>Chitinophaga</taxon>
    </lineage>
</organism>
<protein>
    <submittedName>
        <fullName evidence="2">Antibiotic biosynthesis monooxygenase</fullName>
    </submittedName>
</protein>
<dbReference type="AlphaFoldDB" id="A0A2P8HC94"/>
<dbReference type="Pfam" id="PF03992">
    <property type="entry name" value="ABM"/>
    <property type="match status" value="1"/>
</dbReference>